<proteinExistence type="predicted"/>
<reference evidence="1 2" key="1">
    <citation type="submission" date="2019-09" db="EMBL/GenBank/DDBJ databases">
        <authorList>
            <person name="Depoorter E."/>
        </authorList>
    </citation>
    <scope>NUCLEOTIDE SEQUENCE [LARGE SCALE GENOMIC DNA]</scope>
    <source>
        <strain evidence="1">LMG 24065</strain>
    </source>
</reference>
<dbReference type="EMBL" id="CABVPN010000036">
    <property type="protein sequence ID" value="VWC18994.1"/>
    <property type="molecule type" value="Genomic_DNA"/>
</dbReference>
<dbReference type="Proteomes" id="UP000494125">
    <property type="component" value="Unassembled WGS sequence"/>
</dbReference>
<evidence type="ECO:0000313" key="2">
    <source>
        <dbReference type="Proteomes" id="UP000494125"/>
    </source>
</evidence>
<dbReference type="AlphaFoldDB" id="A0A6P2QGP5"/>
<keyword evidence="2" id="KW-1185">Reference proteome</keyword>
<protein>
    <submittedName>
        <fullName evidence="1">Uncharacterized protein</fullName>
    </submittedName>
</protein>
<name>A0A6P2QGP5_9BURK</name>
<sequence length="67" mass="7121">MNAITRVLTAALVAAASASLLSDRKTVGMHLRDKIGRKIADWSVPVQPGHVVRVTSTGDRSGSRKLP</sequence>
<accession>A0A6P2QGP5</accession>
<gene>
    <name evidence="1" type="ORF">BDI24065_05757</name>
</gene>
<evidence type="ECO:0000313" key="1">
    <source>
        <dbReference type="EMBL" id="VWC18994.1"/>
    </source>
</evidence>
<organism evidence="1 2">
    <name type="scientific">Burkholderia diffusa</name>
    <dbReference type="NCBI Taxonomy" id="488732"/>
    <lineage>
        <taxon>Bacteria</taxon>
        <taxon>Pseudomonadati</taxon>
        <taxon>Pseudomonadota</taxon>
        <taxon>Betaproteobacteria</taxon>
        <taxon>Burkholderiales</taxon>
        <taxon>Burkholderiaceae</taxon>
        <taxon>Burkholderia</taxon>
        <taxon>Burkholderia cepacia complex</taxon>
    </lineage>
</organism>